<accession>A0A1Y6BP22</accession>
<dbReference type="PROSITE" id="PS50977">
    <property type="entry name" value="HTH_TETR_2"/>
    <property type="match status" value="1"/>
</dbReference>
<feature type="DNA-binding region" description="H-T-H motif" evidence="4">
    <location>
        <begin position="29"/>
        <end position="48"/>
    </location>
</feature>
<evidence type="ECO:0000256" key="4">
    <source>
        <dbReference type="PROSITE-ProRule" id="PRU00335"/>
    </source>
</evidence>
<dbReference type="InterPro" id="IPR039536">
    <property type="entry name" value="TetR_C_Proteobacteria"/>
</dbReference>
<protein>
    <submittedName>
        <fullName evidence="6">Transcriptional regulator, TetR family</fullName>
    </submittedName>
</protein>
<sequence length="205" mass="22955">MRVKSEAKRQGIIDAAAAVFMEQGFSATSMSEIASRAGGSKATLYSYFPSKEELFCEVMRDLCAARVQPVFTVLETGEQLDETLETFAIGFLREILSPDLLAIRRMMLTEAGRSNIGQLFYNEGPKIGRTRIAHYLEQQMQQGLLKQADPWRATLHLLALLTSELADECLWGVREKPTDQEITEHVRSALTVFFAAYGTQSIPQE</sequence>
<evidence type="ECO:0000259" key="5">
    <source>
        <dbReference type="PROSITE" id="PS50977"/>
    </source>
</evidence>
<dbReference type="GO" id="GO:0003700">
    <property type="term" value="F:DNA-binding transcription factor activity"/>
    <property type="evidence" value="ECO:0007669"/>
    <property type="project" value="TreeGrafter"/>
</dbReference>
<evidence type="ECO:0000313" key="7">
    <source>
        <dbReference type="Proteomes" id="UP000192920"/>
    </source>
</evidence>
<dbReference type="Proteomes" id="UP000192920">
    <property type="component" value="Unassembled WGS sequence"/>
</dbReference>
<dbReference type="PRINTS" id="PR00455">
    <property type="entry name" value="HTHTETR"/>
</dbReference>
<dbReference type="InterPro" id="IPR050109">
    <property type="entry name" value="HTH-type_TetR-like_transc_reg"/>
</dbReference>
<dbReference type="AlphaFoldDB" id="A0A1Y6BP22"/>
<keyword evidence="7" id="KW-1185">Reference proteome</keyword>
<dbReference type="GO" id="GO:0000976">
    <property type="term" value="F:transcription cis-regulatory region binding"/>
    <property type="evidence" value="ECO:0007669"/>
    <property type="project" value="TreeGrafter"/>
</dbReference>
<dbReference type="Pfam" id="PF14246">
    <property type="entry name" value="TetR_C_7"/>
    <property type="match status" value="1"/>
</dbReference>
<dbReference type="Gene3D" id="1.10.357.10">
    <property type="entry name" value="Tetracycline Repressor, domain 2"/>
    <property type="match status" value="1"/>
</dbReference>
<reference evidence="7" key="1">
    <citation type="submission" date="2017-04" db="EMBL/GenBank/DDBJ databases">
        <authorList>
            <person name="Varghese N."/>
            <person name="Submissions S."/>
        </authorList>
    </citation>
    <scope>NUCLEOTIDE SEQUENCE [LARGE SCALE GENOMIC DNA]</scope>
    <source>
        <strain evidence="7">DSM 22618</strain>
    </source>
</reference>
<dbReference type="STRING" id="1123014.SAMN02745746_01363"/>
<keyword evidence="2 4" id="KW-0238">DNA-binding</keyword>
<dbReference type="PANTHER" id="PTHR30055">
    <property type="entry name" value="HTH-TYPE TRANSCRIPTIONAL REGULATOR RUTR"/>
    <property type="match status" value="1"/>
</dbReference>
<name>A0A1Y6BP22_9NEIS</name>
<dbReference type="SUPFAM" id="SSF46689">
    <property type="entry name" value="Homeodomain-like"/>
    <property type="match status" value="1"/>
</dbReference>
<organism evidence="6 7">
    <name type="scientific">Pseudogulbenkiania subflava DSM 22618</name>
    <dbReference type="NCBI Taxonomy" id="1123014"/>
    <lineage>
        <taxon>Bacteria</taxon>
        <taxon>Pseudomonadati</taxon>
        <taxon>Pseudomonadota</taxon>
        <taxon>Betaproteobacteria</taxon>
        <taxon>Neisseriales</taxon>
        <taxon>Chromobacteriaceae</taxon>
        <taxon>Pseudogulbenkiania</taxon>
    </lineage>
</organism>
<dbReference type="InterPro" id="IPR001647">
    <property type="entry name" value="HTH_TetR"/>
</dbReference>
<feature type="domain" description="HTH tetR-type" evidence="5">
    <location>
        <begin position="6"/>
        <end position="66"/>
    </location>
</feature>
<evidence type="ECO:0000256" key="1">
    <source>
        <dbReference type="ARBA" id="ARBA00023015"/>
    </source>
</evidence>
<proteinExistence type="predicted"/>
<evidence type="ECO:0000313" key="6">
    <source>
        <dbReference type="EMBL" id="SMF10980.1"/>
    </source>
</evidence>
<dbReference type="InterPro" id="IPR009057">
    <property type="entry name" value="Homeodomain-like_sf"/>
</dbReference>
<evidence type="ECO:0000256" key="2">
    <source>
        <dbReference type="ARBA" id="ARBA00023125"/>
    </source>
</evidence>
<dbReference type="PANTHER" id="PTHR30055:SF119">
    <property type="entry name" value="NALC"/>
    <property type="match status" value="1"/>
</dbReference>
<dbReference type="EMBL" id="FXAG01000005">
    <property type="protein sequence ID" value="SMF10980.1"/>
    <property type="molecule type" value="Genomic_DNA"/>
</dbReference>
<evidence type="ECO:0000256" key="3">
    <source>
        <dbReference type="ARBA" id="ARBA00023163"/>
    </source>
</evidence>
<dbReference type="FunFam" id="1.10.10.60:FF:000141">
    <property type="entry name" value="TetR family transcriptional regulator"/>
    <property type="match status" value="1"/>
</dbReference>
<keyword evidence="1" id="KW-0805">Transcription regulation</keyword>
<gene>
    <name evidence="6" type="ORF">SAMN02745746_01363</name>
</gene>
<dbReference type="Pfam" id="PF00440">
    <property type="entry name" value="TetR_N"/>
    <property type="match status" value="1"/>
</dbReference>
<keyword evidence="3" id="KW-0804">Transcription</keyword>